<dbReference type="PRINTS" id="PR00344">
    <property type="entry name" value="BCTRLSENSOR"/>
</dbReference>
<dbReference type="InterPro" id="IPR003661">
    <property type="entry name" value="HisK_dim/P_dom"/>
</dbReference>
<dbReference type="SMART" id="SM00388">
    <property type="entry name" value="HisKA"/>
    <property type="match status" value="1"/>
</dbReference>
<dbReference type="PROSITE" id="PS50110">
    <property type="entry name" value="RESPONSE_REGULATORY"/>
    <property type="match status" value="1"/>
</dbReference>
<evidence type="ECO:0000256" key="1">
    <source>
        <dbReference type="ARBA" id="ARBA00000085"/>
    </source>
</evidence>
<dbReference type="SMART" id="SM00448">
    <property type="entry name" value="REC"/>
    <property type="match status" value="1"/>
</dbReference>
<feature type="domain" description="PAS" evidence="7">
    <location>
        <begin position="21"/>
        <end position="73"/>
    </location>
</feature>
<dbReference type="InParanoid" id="A0A1B1AK20"/>
<dbReference type="AlphaFoldDB" id="A0A1B1AK20"/>
<dbReference type="Proteomes" id="UP000092498">
    <property type="component" value="Chromosome"/>
</dbReference>
<dbReference type="Gene3D" id="3.30.565.10">
    <property type="entry name" value="Histidine kinase-like ATPase, C-terminal domain"/>
    <property type="match status" value="1"/>
</dbReference>
<dbReference type="InterPro" id="IPR000014">
    <property type="entry name" value="PAS"/>
</dbReference>
<dbReference type="InterPro" id="IPR013656">
    <property type="entry name" value="PAS_4"/>
</dbReference>
<dbReference type="KEGG" id="cbot:ATE48_13765"/>
<dbReference type="PROSITE" id="PS50112">
    <property type="entry name" value="PAS"/>
    <property type="match status" value="1"/>
</dbReference>
<feature type="domain" description="Response regulatory" evidence="6">
    <location>
        <begin position="524"/>
        <end position="638"/>
    </location>
</feature>
<dbReference type="SUPFAM" id="SSF55874">
    <property type="entry name" value="ATPase domain of HSP90 chaperone/DNA topoisomerase II/histidine kinase"/>
    <property type="match status" value="1"/>
</dbReference>
<evidence type="ECO:0000259" key="5">
    <source>
        <dbReference type="PROSITE" id="PS50109"/>
    </source>
</evidence>
<dbReference type="Gene3D" id="3.40.50.2300">
    <property type="match status" value="1"/>
</dbReference>
<evidence type="ECO:0000256" key="2">
    <source>
        <dbReference type="ARBA" id="ARBA00012438"/>
    </source>
</evidence>
<dbReference type="Pfam" id="PF02518">
    <property type="entry name" value="HATPase_c"/>
    <property type="match status" value="1"/>
</dbReference>
<dbReference type="RefSeq" id="WP_066772437.1">
    <property type="nucleotide sequence ID" value="NZ_CP013244.1"/>
</dbReference>
<dbReference type="InterPro" id="IPR036097">
    <property type="entry name" value="HisK_dim/P_sf"/>
</dbReference>
<dbReference type="SUPFAM" id="SSF55785">
    <property type="entry name" value="PYP-like sensor domain (PAS domain)"/>
    <property type="match status" value="2"/>
</dbReference>
<dbReference type="InterPro" id="IPR001789">
    <property type="entry name" value="Sig_transdc_resp-reg_receiver"/>
</dbReference>
<dbReference type="Pfam" id="PF00072">
    <property type="entry name" value="Response_reg"/>
    <property type="match status" value="1"/>
</dbReference>
<evidence type="ECO:0000313" key="9">
    <source>
        <dbReference type="Proteomes" id="UP000092498"/>
    </source>
</evidence>
<gene>
    <name evidence="8" type="ORF">ATE48_13765</name>
</gene>
<dbReference type="EMBL" id="CP013244">
    <property type="protein sequence ID" value="ANP46907.1"/>
    <property type="molecule type" value="Genomic_DNA"/>
</dbReference>
<dbReference type="InterPro" id="IPR004358">
    <property type="entry name" value="Sig_transdc_His_kin-like_C"/>
</dbReference>
<evidence type="ECO:0000313" key="8">
    <source>
        <dbReference type="EMBL" id="ANP46907.1"/>
    </source>
</evidence>
<dbReference type="STRING" id="1759059.ATE48_13765"/>
<dbReference type="InterPro" id="IPR003594">
    <property type="entry name" value="HATPase_dom"/>
</dbReference>
<name>A0A1B1AK20_9PROT</name>
<protein>
    <recommendedName>
        <fullName evidence="2">histidine kinase</fullName>
        <ecNumber evidence="2">2.7.13.3</ecNumber>
    </recommendedName>
</protein>
<dbReference type="InterPro" id="IPR011006">
    <property type="entry name" value="CheY-like_superfamily"/>
</dbReference>
<dbReference type="CDD" id="cd00082">
    <property type="entry name" value="HisKA"/>
    <property type="match status" value="1"/>
</dbReference>
<proteinExistence type="predicted"/>
<dbReference type="NCBIfam" id="TIGR00229">
    <property type="entry name" value="sensory_box"/>
    <property type="match status" value="1"/>
</dbReference>
<keyword evidence="3 4" id="KW-0597">Phosphoprotein</keyword>
<dbReference type="PANTHER" id="PTHR43065">
    <property type="entry name" value="SENSOR HISTIDINE KINASE"/>
    <property type="match status" value="1"/>
</dbReference>
<evidence type="ECO:0000259" key="7">
    <source>
        <dbReference type="PROSITE" id="PS50112"/>
    </source>
</evidence>
<organism evidence="8 9">
    <name type="scientific">Candidatus Viadribacter manganicus</name>
    <dbReference type="NCBI Taxonomy" id="1759059"/>
    <lineage>
        <taxon>Bacteria</taxon>
        <taxon>Pseudomonadati</taxon>
        <taxon>Pseudomonadota</taxon>
        <taxon>Alphaproteobacteria</taxon>
        <taxon>Hyphomonadales</taxon>
        <taxon>Hyphomonadaceae</taxon>
        <taxon>Candidatus Viadribacter</taxon>
    </lineage>
</organism>
<dbReference type="SUPFAM" id="SSF52172">
    <property type="entry name" value="CheY-like"/>
    <property type="match status" value="1"/>
</dbReference>
<dbReference type="Gene3D" id="3.30.450.20">
    <property type="entry name" value="PAS domain"/>
    <property type="match status" value="2"/>
</dbReference>
<sequence>MDDKSGKVPDLEDLLSSLRRSEARLRGVLNSISDGFYAVDRRWRVTEFNPAAERYFRMKRADVIGRDYRELINAASGELKTLTRAAMDGAPMAVMESQSLYRPDRYVEVRIAPTEEGFCVALTDITDRLHSRSRLESAVAKRTEELLESEARLRSIIETSHLFQGLMRPDGGLLDCNAASLDAIKARKEDLVGQKYWETPWFSATEAMPAFVEQAVARAAGGAVVSHPNMRLNLPTGVRSFDFTMRPIRDASGVVISLVHEASEITARLKAEEDLRQIQKLEAVGQLTGGVAHDFNNLLMVISGGLNMLDRSPDEEKRVMLMARMREAVDRGANLTKQLLAFSRRHHLNPESIRLPAYFSGLSDLLSRSLGVNVRVTIDAPDDVAPVFVDPNALQLALLNLAVNARDAMSDKGVVTIRARNGEGRYTDCVLVTVSDTGTGMTPEVRQRIFEPFYTTKEIGKGSGLGLAQVHGFAEQSGGHVEVESSLGEGATFTLVLPRGEEVAPTQSLAQVQVASEAATLSGEALLVEDDDNVAALTAEMLGHLGWSVTRVASAEAALGAITNGLDVGLVFSDVMMPGGKNGIELAYALRERDVGLPIVLASGYTEAVHRDAERAGLPLLAKPFNLEALAAAIEAARQSV</sequence>
<dbReference type="Pfam" id="PF00512">
    <property type="entry name" value="HisKA"/>
    <property type="match status" value="1"/>
</dbReference>
<dbReference type="InterPro" id="IPR035965">
    <property type="entry name" value="PAS-like_dom_sf"/>
</dbReference>
<dbReference type="SUPFAM" id="SSF47384">
    <property type="entry name" value="Homodimeric domain of signal transducing histidine kinase"/>
    <property type="match status" value="1"/>
</dbReference>
<feature type="modified residue" description="4-aspartylphosphate" evidence="4">
    <location>
        <position position="574"/>
    </location>
</feature>
<dbReference type="SMART" id="SM00387">
    <property type="entry name" value="HATPase_c"/>
    <property type="match status" value="1"/>
</dbReference>
<evidence type="ECO:0000259" key="6">
    <source>
        <dbReference type="PROSITE" id="PS50110"/>
    </source>
</evidence>
<dbReference type="InterPro" id="IPR036890">
    <property type="entry name" value="HATPase_C_sf"/>
</dbReference>
<dbReference type="Pfam" id="PF08448">
    <property type="entry name" value="PAS_4"/>
    <property type="match status" value="2"/>
</dbReference>
<feature type="domain" description="Histidine kinase" evidence="5">
    <location>
        <begin position="290"/>
        <end position="501"/>
    </location>
</feature>
<dbReference type="EC" id="2.7.13.3" evidence="2"/>
<dbReference type="GO" id="GO:0000155">
    <property type="term" value="F:phosphorelay sensor kinase activity"/>
    <property type="evidence" value="ECO:0007669"/>
    <property type="project" value="InterPro"/>
</dbReference>
<dbReference type="PANTHER" id="PTHR43065:SF49">
    <property type="entry name" value="HISTIDINE KINASE"/>
    <property type="match status" value="1"/>
</dbReference>
<dbReference type="InterPro" id="IPR005467">
    <property type="entry name" value="His_kinase_dom"/>
</dbReference>
<keyword evidence="9" id="KW-1185">Reference proteome</keyword>
<dbReference type="SMART" id="SM00091">
    <property type="entry name" value="PAS"/>
    <property type="match status" value="2"/>
</dbReference>
<dbReference type="Gene3D" id="1.10.287.130">
    <property type="match status" value="1"/>
</dbReference>
<dbReference type="CDD" id="cd00130">
    <property type="entry name" value="PAS"/>
    <property type="match status" value="1"/>
</dbReference>
<comment type="catalytic activity">
    <reaction evidence="1">
        <text>ATP + protein L-histidine = ADP + protein N-phospho-L-histidine.</text>
        <dbReference type="EC" id="2.7.13.3"/>
    </reaction>
</comment>
<evidence type="ECO:0000256" key="3">
    <source>
        <dbReference type="ARBA" id="ARBA00022553"/>
    </source>
</evidence>
<accession>A0A1B1AK20</accession>
<evidence type="ECO:0000256" key="4">
    <source>
        <dbReference type="PROSITE-ProRule" id="PRU00169"/>
    </source>
</evidence>
<dbReference type="PROSITE" id="PS50109">
    <property type="entry name" value="HIS_KIN"/>
    <property type="match status" value="1"/>
</dbReference>
<reference evidence="8 9" key="1">
    <citation type="submission" date="2015-11" db="EMBL/GenBank/DDBJ databases">
        <title>Whole-Genome Sequence of Candidatus Oderbacter manganicum from the National Park Lower Oder Valley, Germany.</title>
        <authorList>
            <person name="Braun B."/>
            <person name="Liere K."/>
            <person name="Szewzyk U."/>
        </authorList>
    </citation>
    <scope>NUCLEOTIDE SEQUENCE [LARGE SCALE GENOMIC DNA]</scope>
    <source>
        <strain evidence="8 9">OTSz_A_272</strain>
    </source>
</reference>